<organism evidence="2 3">
    <name type="scientific">Mycobacterium attenuatum</name>
    <dbReference type="NCBI Taxonomy" id="2341086"/>
    <lineage>
        <taxon>Bacteria</taxon>
        <taxon>Bacillati</taxon>
        <taxon>Actinomycetota</taxon>
        <taxon>Actinomycetes</taxon>
        <taxon>Mycobacteriales</taxon>
        <taxon>Mycobacteriaceae</taxon>
        <taxon>Mycobacterium</taxon>
    </lineage>
</organism>
<dbReference type="Pfam" id="PF09204">
    <property type="entry name" value="Colicin_immun"/>
    <property type="match status" value="1"/>
</dbReference>
<gene>
    <name evidence="2" type="ORF">LAUMK136_02078</name>
</gene>
<dbReference type="AlphaFoldDB" id="A0A498PVD8"/>
<protein>
    <recommendedName>
        <fullName evidence="1">Colicin D immunity protein domain-containing protein</fullName>
    </recommendedName>
</protein>
<dbReference type="RefSeq" id="WP_168990745.1">
    <property type="nucleotide sequence ID" value="NZ_UPHP01000046.1"/>
</dbReference>
<dbReference type="Proteomes" id="UP000273307">
    <property type="component" value="Unassembled WGS sequence"/>
</dbReference>
<sequence length="72" mass="8580">MKYLLRSFNPYTLRHLRTTEIKFLAEFKVLDRLFADVDDYTADPELRETAGGLDDEQLRTCAREAYRKLYES</sequence>
<feature type="domain" description="Colicin D immunity protein" evidence="1">
    <location>
        <begin position="27"/>
        <end position="69"/>
    </location>
</feature>
<proteinExistence type="predicted"/>
<dbReference type="GO" id="GO:0015643">
    <property type="term" value="F:toxic substance binding"/>
    <property type="evidence" value="ECO:0007669"/>
    <property type="project" value="InterPro"/>
</dbReference>
<dbReference type="InterPro" id="IPR015287">
    <property type="entry name" value="Colicin_D_immunity_dom"/>
</dbReference>
<evidence type="ECO:0000259" key="1">
    <source>
        <dbReference type="Pfam" id="PF09204"/>
    </source>
</evidence>
<evidence type="ECO:0000313" key="2">
    <source>
        <dbReference type="EMBL" id="VBA37718.1"/>
    </source>
</evidence>
<name>A0A498PVD8_9MYCO</name>
<dbReference type="EMBL" id="UPHP01000046">
    <property type="protein sequence ID" value="VBA37718.1"/>
    <property type="molecule type" value="Genomic_DNA"/>
</dbReference>
<accession>A0A498PVD8</accession>
<evidence type="ECO:0000313" key="3">
    <source>
        <dbReference type="Proteomes" id="UP000273307"/>
    </source>
</evidence>
<dbReference type="GO" id="GO:0030153">
    <property type="term" value="P:bacteriocin immunity"/>
    <property type="evidence" value="ECO:0007669"/>
    <property type="project" value="InterPro"/>
</dbReference>
<reference evidence="2 3" key="1">
    <citation type="submission" date="2018-09" db="EMBL/GenBank/DDBJ databases">
        <authorList>
            <person name="Tagini F."/>
        </authorList>
    </citation>
    <scope>NUCLEOTIDE SEQUENCE [LARGE SCALE GENOMIC DNA]</scope>
    <source>
        <strain evidence="2 3">MK136</strain>
    </source>
</reference>
<keyword evidence="3" id="KW-1185">Reference proteome</keyword>